<accession>A0A834IEM3</accession>
<reference evidence="1" key="1">
    <citation type="submission" date="2020-08" db="EMBL/GenBank/DDBJ databases">
        <title>Genome sequencing and assembly of the red palm weevil Rhynchophorus ferrugineus.</title>
        <authorList>
            <person name="Dias G.B."/>
            <person name="Bergman C.M."/>
            <person name="Manee M."/>
        </authorList>
    </citation>
    <scope>NUCLEOTIDE SEQUENCE</scope>
    <source>
        <strain evidence="1">AA-2017</strain>
        <tissue evidence="1">Whole larva</tissue>
    </source>
</reference>
<keyword evidence="2" id="KW-1185">Reference proteome</keyword>
<dbReference type="AlphaFoldDB" id="A0A834IEM3"/>
<name>A0A834IEM3_RHYFE</name>
<dbReference type="Proteomes" id="UP000625711">
    <property type="component" value="Unassembled WGS sequence"/>
</dbReference>
<organism evidence="1 2">
    <name type="scientific">Rhynchophorus ferrugineus</name>
    <name type="common">Red palm weevil</name>
    <name type="synonym">Curculio ferrugineus</name>
    <dbReference type="NCBI Taxonomy" id="354439"/>
    <lineage>
        <taxon>Eukaryota</taxon>
        <taxon>Metazoa</taxon>
        <taxon>Ecdysozoa</taxon>
        <taxon>Arthropoda</taxon>
        <taxon>Hexapoda</taxon>
        <taxon>Insecta</taxon>
        <taxon>Pterygota</taxon>
        <taxon>Neoptera</taxon>
        <taxon>Endopterygota</taxon>
        <taxon>Coleoptera</taxon>
        <taxon>Polyphaga</taxon>
        <taxon>Cucujiformia</taxon>
        <taxon>Curculionidae</taxon>
        <taxon>Dryophthorinae</taxon>
        <taxon>Rhynchophorus</taxon>
    </lineage>
</organism>
<dbReference type="EMBL" id="JAACXV010000403">
    <property type="protein sequence ID" value="KAF7278329.1"/>
    <property type="molecule type" value="Genomic_DNA"/>
</dbReference>
<evidence type="ECO:0000313" key="1">
    <source>
        <dbReference type="EMBL" id="KAF7278329.1"/>
    </source>
</evidence>
<evidence type="ECO:0000313" key="2">
    <source>
        <dbReference type="Proteomes" id="UP000625711"/>
    </source>
</evidence>
<proteinExistence type="predicted"/>
<protein>
    <submittedName>
        <fullName evidence="1">Uncharacterized protein</fullName>
    </submittedName>
</protein>
<sequence>MKIAISIERSLATKIQRSALKSPGCLGGVSFGRVDMIDRVFDAFAKIGELLYLACSSLDNCLIYGAGLGGALAPIRASRGAMTLCF</sequence>
<comment type="caution">
    <text evidence="1">The sequence shown here is derived from an EMBL/GenBank/DDBJ whole genome shotgun (WGS) entry which is preliminary data.</text>
</comment>
<gene>
    <name evidence="1" type="ORF">GWI33_008545</name>
</gene>